<feature type="compositionally biased region" description="Gly residues" evidence="1">
    <location>
        <begin position="245"/>
        <end position="282"/>
    </location>
</feature>
<feature type="region of interest" description="Disordered" evidence="1">
    <location>
        <begin position="189"/>
        <end position="395"/>
    </location>
</feature>
<reference evidence="2 3" key="1">
    <citation type="submission" date="2020-08" db="EMBL/GenBank/DDBJ databases">
        <title>Sequencing the genomes of 1000 actinobacteria strains.</title>
        <authorList>
            <person name="Klenk H.-P."/>
        </authorList>
    </citation>
    <scope>NUCLEOTIDE SEQUENCE [LARGE SCALE GENOMIC DNA]</scope>
    <source>
        <strain evidence="2 3">DSM 43023</strain>
    </source>
</reference>
<dbReference type="EMBL" id="JACHJU010000001">
    <property type="protein sequence ID" value="MBB4937134.1"/>
    <property type="molecule type" value="Genomic_DNA"/>
</dbReference>
<feature type="region of interest" description="Disordered" evidence="1">
    <location>
        <begin position="411"/>
        <end position="453"/>
    </location>
</feature>
<dbReference type="Proteomes" id="UP000534286">
    <property type="component" value="Unassembled WGS sequence"/>
</dbReference>
<dbReference type="RefSeq" id="WP_184753552.1">
    <property type="nucleotide sequence ID" value="NZ_BAABEK010000047.1"/>
</dbReference>
<dbReference type="AlphaFoldDB" id="A0A7W7RS11"/>
<gene>
    <name evidence="2" type="ORF">FHR32_001439</name>
</gene>
<dbReference type="SUPFAM" id="SSF140453">
    <property type="entry name" value="EsxAB dimer-like"/>
    <property type="match status" value="1"/>
</dbReference>
<keyword evidence="3" id="KW-1185">Reference proteome</keyword>
<feature type="compositionally biased region" description="Polar residues" evidence="1">
    <location>
        <begin position="335"/>
        <end position="370"/>
    </location>
</feature>
<feature type="compositionally biased region" description="Basic and acidic residues" evidence="1">
    <location>
        <begin position="423"/>
        <end position="438"/>
    </location>
</feature>
<organism evidence="2 3">
    <name type="scientific">Streptosporangium album</name>
    <dbReference type="NCBI Taxonomy" id="47479"/>
    <lineage>
        <taxon>Bacteria</taxon>
        <taxon>Bacillati</taxon>
        <taxon>Actinomycetota</taxon>
        <taxon>Actinomycetes</taxon>
        <taxon>Streptosporangiales</taxon>
        <taxon>Streptosporangiaceae</taxon>
        <taxon>Streptosporangium</taxon>
    </lineage>
</organism>
<name>A0A7W7RS11_9ACTN</name>
<accession>A0A7W7RS11</accession>
<comment type="caution">
    <text evidence="2">The sequence shown here is derived from an EMBL/GenBank/DDBJ whole genome shotgun (WGS) entry which is preliminary data.</text>
</comment>
<feature type="compositionally biased region" description="Gly residues" evidence="1">
    <location>
        <begin position="291"/>
        <end position="311"/>
    </location>
</feature>
<feature type="compositionally biased region" description="Gly residues" evidence="1">
    <location>
        <begin position="201"/>
        <end position="238"/>
    </location>
</feature>
<evidence type="ECO:0000313" key="2">
    <source>
        <dbReference type="EMBL" id="MBB4937134.1"/>
    </source>
</evidence>
<proteinExistence type="predicted"/>
<evidence type="ECO:0000256" key="1">
    <source>
        <dbReference type="SAM" id="MobiDB-lite"/>
    </source>
</evidence>
<evidence type="ECO:0000313" key="3">
    <source>
        <dbReference type="Proteomes" id="UP000534286"/>
    </source>
</evidence>
<feature type="compositionally biased region" description="Gly residues" evidence="1">
    <location>
        <begin position="376"/>
        <end position="393"/>
    </location>
</feature>
<dbReference type="InterPro" id="IPR036689">
    <property type="entry name" value="ESAT-6-like_sf"/>
</dbReference>
<protein>
    <submittedName>
        <fullName evidence="2">Uncharacterized protein YukE</fullName>
    </submittedName>
</protein>
<sequence length="453" mass="43854">MGSEAKFLLIRSGAAVPEAGDVVASRSQIQKWLNDTAPTAVNDAGFAYGHAASTVDLACGAIQRVAKELAQVWGGDAAVEVQKAMQLLHATGTELSSKMEMMSTALRLYGETYLPEARAKTAGLAPDIGLIELPGTATESKDTKTARKVMRELNEKIVELYTIQVPLYVSYELPTVSLPGGTSEYKNVDYGGGPAYKDGSPGSGSQGTGGGGSSSRPGGSGGSGGSGSSGGGGTGGTGSDSSGANGPGSVGSGANGPGSGDPVGSSGPGQDGSGANGPGANGPGSTDPGANGPGADGSGGQGSGGPGSDGGTGKDGDGTVSPVIGGDERHDPRSTETASATQRPPTNLVSPPNTVGPTTNLPHITTSVPNVSPVLGGPGAGTGFPGAGSGAGGATSPVLSRGVMSNGASMAPFMPGMGGATGEKQEDRPRGPGLEEIHNVWGGGQGGTPPLLC</sequence>